<gene>
    <name evidence="1" type="ORF">METZ01_LOCUS444123</name>
</gene>
<dbReference type="SUPFAM" id="SSF52096">
    <property type="entry name" value="ClpP/crotonase"/>
    <property type="match status" value="1"/>
</dbReference>
<dbReference type="Gene3D" id="3.30.300.220">
    <property type="match status" value="1"/>
</dbReference>
<evidence type="ECO:0000313" key="1">
    <source>
        <dbReference type="EMBL" id="SVD91269.1"/>
    </source>
</evidence>
<reference evidence="1" key="1">
    <citation type="submission" date="2018-05" db="EMBL/GenBank/DDBJ databases">
        <authorList>
            <person name="Lanie J.A."/>
            <person name="Ng W.-L."/>
            <person name="Kazmierczak K.M."/>
            <person name="Andrzejewski T.M."/>
            <person name="Davidsen T.M."/>
            <person name="Wayne K.J."/>
            <person name="Tettelin H."/>
            <person name="Glass J.I."/>
            <person name="Rusch D."/>
            <person name="Podicherti R."/>
            <person name="Tsui H.-C.T."/>
            <person name="Winkler M.E."/>
        </authorList>
    </citation>
    <scope>NUCLEOTIDE SEQUENCE</scope>
</reference>
<accession>A0A382Z7U4</accession>
<evidence type="ECO:0008006" key="2">
    <source>
        <dbReference type="Google" id="ProtNLM"/>
    </source>
</evidence>
<protein>
    <recommendedName>
        <fullName evidence="2">Enoyl-CoA hydratase</fullName>
    </recommendedName>
</protein>
<name>A0A382Z7U4_9ZZZZ</name>
<organism evidence="1">
    <name type="scientific">marine metagenome</name>
    <dbReference type="NCBI Taxonomy" id="408172"/>
    <lineage>
        <taxon>unclassified sequences</taxon>
        <taxon>metagenomes</taxon>
        <taxon>ecological metagenomes</taxon>
    </lineage>
</organism>
<sequence>MPYEHILVENEEGVAIITLNRPEVLN</sequence>
<proteinExistence type="predicted"/>
<dbReference type="EMBL" id="UINC01181536">
    <property type="protein sequence ID" value="SVD91269.1"/>
    <property type="molecule type" value="Genomic_DNA"/>
</dbReference>
<feature type="non-terminal residue" evidence="1">
    <location>
        <position position="26"/>
    </location>
</feature>
<dbReference type="AlphaFoldDB" id="A0A382Z7U4"/>
<dbReference type="InterPro" id="IPR029045">
    <property type="entry name" value="ClpP/crotonase-like_dom_sf"/>
</dbReference>